<accession>A0A699QYV5</accession>
<dbReference type="AlphaFoldDB" id="A0A699QYV5"/>
<name>A0A699QYV5_TANCI</name>
<comment type="caution">
    <text evidence="1">The sequence shown here is derived from an EMBL/GenBank/DDBJ whole genome shotgun (WGS) entry which is preliminary data.</text>
</comment>
<organism evidence="1">
    <name type="scientific">Tanacetum cinerariifolium</name>
    <name type="common">Dalmatian daisy</name>
    <name type="synonym">Chrysanthemum cinerariifolium</name>
    <dbReference type="NCBI Taxonomy" id="118510"/>
    <lineage>
        <taxon>Eukaryota</taxon>
        <taxon>Viridiplantae</taxon>
        <taxon>Streptophyta</taxon>
        <taxon>Embryophyta</taxon>
        <taxon>Tracheophyta</taxon>
        <taxon>Spermatophyta</taxon>
        <taxon>Magnoliopsida</taxon>
        <taxon>eudicotyledons</taxon>
        <taxon>Gunneridae</taxon>
        <taxon>Pentapetalae</taxon>
        <taxon>asterids</taxon>
        <taxon>campanulids</taxon>
        <taxon>Asterales</taxon>
        <taxon>Asteraceae</taxon>
        <taxon>Asteroideae</taxon>
        <taxon>Anthemideae</taxon>
        <taxon>Anthemidinae</taxon>
        <taxon>Tanacetum</taxon>
    </lineage>
</organism>
<evidence type="ECO:0000313" key="1">
    <source>
        <dbReference type="EMBL" id="GFC78376.1"/>
    </source>
</evidence>
<proteinExistence type="predicted"/>
<sequence length="61" mass="7260">LLEQEEHQGHTSIRIEWFDAEFRSNSMLTTFSDNQLRETVSFIKEEVFQEEENNENVVQGI</sequence>
<feature type="non-terminal residue" evidence="1">
    <location>
        <position position="1"/>
    </location>
</feature>
<dbReference type="EMBL" id="BKCJ011065345">
    <property type="protein sequence ID" value="GFC78376.1"/>
    <property type="molecule type" value="Genomic_DNA"/>
</dbReference>
<gene>
    <name evidence="1" type="ORF">Tci_850346</name>
</gene>
<protein>
    <submittedName>
        <fullName evidence="1">Uncharacterized protein</fullName>
    </submittedName>
</protein>
<reference evidence="1" key="1">
    <citation type="journal article" date="2019" name="Sci. Rep.">
        <title>Draft genome of Tanacetum cinerariifolium, the natural source of mosquito coil.</title>
        <authorList>
            <person name="Yamashiro T."/>
            <person name="Shiraishi A."/>
            <person name="Satake H."/>
            <person name="Nakayama K."/>
        </authorList>
    </citation>
    <scope>NUCLEOTIDE SEQUENCE</scope>
</reference>